<evidence type="ECO:0000313" key="1">
    <source>
        <dbReference type="EMBL" id="MBB3972792.1"/>
    </source>
</evidence>
<keyword evidence="2" id="KW-1185">Reference proteome</keyword>
<dbReference type="RefSeq" id="WP_183394675.1">
    <property type="nucleotide sequence ID" value="NZ_JACIDR010000002.1"/>
</dbReference>
<dbReference type="Proteomes" id="UP000528964">
    <property type="component" value="Unassembled WGS sequence"/>
</dbReference>
<accession>A0A7W6D2A5</accession>
<name>A0A7W6D2A5_9HYPH</name>
<gene>
    <name evidence="1" type="ORF">GGR24_001449</name>
</gene>
<dbReference type="EMBL" id="JACIDR010000002">
    <property type="protein sequence ID" value="MBB3972792.1"/>
    <property type="molecule type" value="Genomic_DNA"/>
</dbReference>
<reference evidence="1 2" key="1">
    <citation type="submission" date="2020-08" db="EMBL/GenBank/DDBJ databases">
        <title>Genomic Encyclopedia of Type Strains, Phase IV (KMG-IV): sequencing the most valuable type-strain genomes for metagenomic binning, comparative biology and taxonomic classification.</title>
        <authorList>
            <person name="Goeker M."/>
        </authorList>
    </citation>
    <scope>NUCLEOTIDE SEQUENCE [LARGE SCALE GENOMIC DNA]</scope>
    <source>
        <strain evidence="1 2">DSM 25481</strain>
    </source>
</reference>
<protein>
    <submittedName>
        <fullName evidence="1">Uncharacterized protein</fullName>
    </submittedName>
</protein>
<dbReference type="AlphaFoldDB" id="A0A7W6D2A5"/>
<comment type="caution">
    <text evidence="1">The sequence shown here is derived from an EMBL/GenBank/DDBJ whole genome shotgun (WGS) entry which is preliminary data.</text>
</comment>
<organism evidence="1 2">
    <name type="scientific">Hansschlegelia beijingensis</name>
    <dbReference type="NCBI Taxonomy" id="1133344"/>
    <lineage>
        <taxon>Bacteria</taxon>
        <taxon>Pseudomonadati</taxon>
        <taxon>Pseudomonadota</taxon>
        <taxon>Alphaproteobacteria</taxon>
        <taxon>Hyphomicrobiales</taxon>
        <taxon>Methylopilaceae</taxon>
        <taxon>Hansschlegelia</taxon>
    </lineage>
</organism>
<evidence type="ECO:0000313" key="2">
    <source>
        <dbReference type="Proteomes" id="UP000528964"/>
    </source>
</evidence>
<proteinExistence type="predicted"/>
<sequence>MTDVIKVIIDEPQVIKVIEAGPQGPAGPAADTSALLPRAGLAAAKDAADLTAMQSDAEVLAVFLQSSKTYDIGSAIPAKPVFGPGKLVRSGATLGGFQPAFDAYRCNSIYAPDDPIKALGFPATPGHYSTIYSPGSKAHLAARLTRSTLFGVRNIENPGADVDRVDLFGDGAGRRMMFGERITGLGTIALEQAGAQEFTGHNFWFDGGGSGVAIAPGSPGWDYQGLETRNPGIGAKILAAAVPAASRAEVAYLTAVSRDAMNLTIKGVDSFAGGYRALAYNFLAYRSNAIGTDIFRDGVFLKEATGMGHRNGMQWQEGSYVGLFGTYNAFATVRGSNVFMLGRNNAGNVPDINGSVLIGIDQLNAGAYTSLADVFALGTKATPLLAGKFDTGRVGINCLPENVKRRLHIFESDSGCGTPASLDSGSLVIERNTHTGILVQTPNTSIAGIYFGDPEDDQAGGFTYHHGTDQARVRAGATNIAFFSTTAINIAAPIFRSGSQVVNTRKTGWGTATGTATRTTFNTATVTLPQLAERVKALLDDLHFATAGHGLIGA</sequence>